<dbReference type="InterPro" id="IPR045582">
    <property type="entry name" value="Trehalase-like_N"/>
</dbReference>
<evidence type="ECO:0000256" key="1">
    <source>
        <dbReference type="ARBA" id="ARBA00006188"/>
    </source>
</evidence>
<sequence length="636" mass="69755">MEYRSIESYGVVGNRETCALVGPDGAVDWLPFPNLYSSSVFARILDIDAGGWFSLCPVGDFESGHAYLDDTPVLRTTFRGHDGTLELTDFMPPRDVELPETVTARSLVRRVTCTEDEESLHVAFHPRFDFAGTPTTVESVSESRSADGRVPDGGIVGYRVSGGDQTLTLWTDARLDVARDGENDGATGTVTLAEGESRWFVLTAGDSPRPTREDCRRVLDATTTHWRGWVDGLANVEGEHRDLLVRSAVTMRLLSNAESGAIAAAPTTSLPEDVGGVRNWDYRFHWVRDSSIVARSLARLGGTVAARANLNWWLDYLREHGPANDEVLFHPLYDLAALDGDDASTDRTTERTLAHLSGYRDSAPVRVGNAAYDQKQLDVYGELLLSASELVAAGVSLTDTEWTQLRRVVEHVCAVWDQPDYGIWEVRSNPEQFVHSKVMCWAAVDRGIELAATRGDPVPDHWRRTRDTIHETVCEEGFREAENAFVRSFEADQALDAACLRIPLVGFLPADDPRVQGTIDAVFDRLVVDDGLVQRYEGPDGLPGRDHAFVLCTFWLVDAMAAAGRQEAARRMLDAILARGSSLGLFAEEIDPMDDGHRGNYPLAFAHAGLVDSVLGLAAANEDGLAADDPVVSTRE</sequence>
<dbReference type="InterPro" id="IPR012341">
    <property type="entry name" value="6hp_glycosidase-like_sf"/>
</dbReference>
<evidence type="ECO:0000313" key="4">
    <source>
        <dbReference type="EMBL" id="MFD1513700.1"/>
    </source>
</evidence>
<dbReference type="Gene3D" id="1.50.10.10">
    <property type="match status" value="1"/>
</dbReference>
<dbReference type="PANTHER" id="PTHR31616">
    <property type="entry name" value="TREHALASE"/>
    <property type="match status" value="1"/>
</dbReference>
<gene>
    <name evidence="4" type="ORF">ACFSBT_10465</name>
</gene>
<feature type="domain" description="GH15-like" evidence="2">
    <location>
        <begin position="239"/>
        <end position="612"/>
    </location>
</feature>
<dbReference type="Pfam" id="PF00723">
    <property type="entry name" value="Glyco_hydro_15"/>
    <property type="match status" value="1"/>
</dbReference>
<dbReference type="SUPFAM" id="SSF48208">
    <property type="entry name" value="Six-hairpin glycosidases"/>
    <property type="match status" value="1"/>
</dbReference>
<name>A0ABD6AWI1_9EURY</name>
<reference evidence="4 5" key="1">
    <citation type="journal article" date="2019" name="Int. J. Syst. Evol. Microbiol.">
        <title>The Global Catalogue of Microorganisms (GCM) 10K type strain sequencing project: providing services to taxonomists for standard genome sequencing and annotation.</title>
        <authorList>
            <consortium name="The Broad Institute Genomics Platform"/>
            <consortium name="The Broad Institute Genome Sequencing Center for Infectious Disease"/>
            <person name="Wu L."/>
            <person name="Ma J."/>
        </authorList>
    </citation>
    <scope>NUCLEOTIDE SEQUENCE [LARGE SCALE GENOMIC DNA]</scope>
    <source>
        <strain evidence="4 5">CGMCC 1.12563</strain>
    </source>
</reference>
<dbReference type="AlphaFoldDB" id="A0ABD6AWI1"/>
<keyword evidence="5" id="KW-1185">Reference proteome</keyword>
<dbReference type="GO" id="GO:0004553">
    <property type="term" value="F:hydrolase activity, hydrolyzing O-glycosyl compounds"/>
    <property type="evidence" value="ECO:0007669"/>
    <property type="project" value="UniProtKB-ARBA"/>
</dbReference>
<dbReference type="EMBL" id="JBHUDC010000005">
    <property type="protein sequence ID" value="MFD1513700.1"/>
    <property type="molecule type" value="Genomic_DNA"/>
</dbReference>
<dbReference type="RefSeq" id="WP_250873671.1">
    <property type="nucleotide sequence ID" value="NZ_JALXFV010000005.1"/>
</dbReference>
<comment type="similarity">
    <text evidence="1">Belongs to the glycosyl hydrolase 15 family.</text>
</comment>
<dbReference type="PANTHER" id="PTHR31616:SF0">
    <property type="entry name" value="GLUCAN 1,4-ALPHA-GLUCOSIDASE"/>
    <property type="match status" value="1"/>
</dbReference>
<dbReference type="InterPro" id="IPR011613">
    <property type="entry name" value="GH15-like"/>
</dbReference>
<evidence type="ECO:0000259" key="3">
    <source>
        <dbReference type="Pfam" id="PF19291"/>
    </source>
</evidence>
<keyword evidence="4" id="KW-0378">Hydrolase</keyword>
<evidence type="ECO:0000313" key="5">
    <source>
        <dbReference type="Proteomes" id="UP001597187"/>
    </source>
</evidence>
<feature type="domain" description="Trehalase-like N-terminal" evidence="3">
    <location>
        <begin position="5"/>
        <end position="206"/>
    </location>
</feature>
<proteinExistence type="inferred from homology"/>
<accession>A0ABD6AWI1</accession>
<organism evidence="4 5">
    <name type="scientific">Halomarina rubra</name>
    <dbReference type="NCBI Taxonomy" id="2071873"/>
    <lineage>
        <taxon>Archaea</taxon>
        <taxon>Methanobacteriati</taxon>
        <taxon>Methanobacteriota</taxon>
        <taxon>Stenosarchaea group</taxon>
        <taxon>Halobacteria</taxon>
        <taxon>Halobacteriales</taxon>
        <taxon>Natronomonadaceae</taxon>
        <taxon>Halomarina</taxon>
    </lineage>
</organism>
<protein>
    <submittedName>
        <fullName evidence="4">Glycoside hydrolase family 15 protein</fullName>
    </submittedName>
</protein>
<dbReference type="Pfam" id="PF19291">
    <property type="entry name" value="TREH_N"/>
    <property type="match status" value="1"/>
</dbReference>
<dbReference type="InterPro" id="IPR008928">
    <property type="entry name" value="6-hairpin_glycosidase_sf"/>
</dbReference>
<dbReference type="Proteomes" id="UP001597187">
    <property type="component" value="Unassembled WGS sequence"/>
</dbReference>
<comment type="caution">
    <text evidence="4">The sequence shown here is derived from an EMBL/GenBank/DDBJ whole genome shotgun (WGS) entry which is preliminary data.</text>
</comment>
<evidence type="ECO:0000259" key="2">
    <source>
        <dbReference type="Pfam" id="PF00723"/>
    </source>
</evidence>